<dbReference type="Pfam" id="PF00593">
    <property type="entry name" value="TonB_dep_Rec_b-barrel"/>
    <property type="match status" value="1"/>
</dbReference>
<evidence type="ECO:0000256" key="2">
    <source>
        <dbReference type="ARBA" id="ARBA00022448"/>
    </source>
</evidence>
<proteinExistence type="predicted"/>
<dbReference type="PANTHER" id="PTHR32552:SF81">
    <property type="entry name" value="TONB-DEPENDENT OUTER MEMBRANE RECEPTOR"/>
    <property type="match status" value="1"/>
</dbReference>
<dbReference type="PANTHER" id="PTHR32552">
    <property type="entry name" value="FERRICHROME IRON RECEPTOR-RELATED"/>
    <property type="match status" value="1"/>
</dbReference>
<keyword evidence="2" id="KW-0813">Transport</keyword>
<evidence type="ECO:0000256" key="4">
    <source>
        <dbReference type="ARBA" id="ARBA00022496"/>
    </source>
</evidence>
<keyword evidence="9" id="KW-0472">Membrane</keyword>
<evidence type="ECO:0000256" key="9">
    <source>
        <dbReference type="ARBA" id="ARBA00023136"/>
    </source>
</evidence>
<reference evidence="13" key="1">
    <citation type="journal article" date="2020" name="MBio">
        <title>Horizontal gene transfer to a defensive symbiont with a reduced genome amongst a multipartite beetle microbiome.</title>
        <authorList>
            <person name="Waterworth S.C."/>
            <person name="Florez L.V."/>
            <person name="Rees E.R."/>
            <person name="Hertweck C."/>
            <person name="Kaltenpoth M."/>
            <person name="Kwan J.C."/>
        </authorList>
    </citation>
    <scope>NUCLEOTIDE SEQUENCE [LARGE SCALE GENOMIC DNA]</scope>
</reference>
<evidence type="ECO:0000256" key="7">
    <source>
        <dbReference type="ARBA" id="ARBA00023065"/>
    </source>
</evidence>
<dbReference type="Gene3D" id="2.40.170.20">
    <property type="entry name" value="TonB-dependent receptor, beta-barrel domain"/>
    <property type="match status" value="1"/>
</dbReference>
<comment type="caution">
    <text evidence="12">The sequence shown here is derived from an EMBL/GenBank/DDBJ whole genome shotgun (WGS) entry which is preliminary data.</text>
</comment>
<evidence type="ECO:0000259" key="11">
    <source>
        <dbReference type="Pfam" id="PF00593"/>
    </source>
</evidence>
<evidence type="ECO:0000313" key="12">
    <source>
        <dbReference type="EMBL" id="KAF1017095.1"/>
    </source>
</evidence>
<evidence type="ECO:0000256" key="3">
    <source>
        <dbReference type="ARBA" id="ARBA00022452"/>
    </source>
</evidence>
<dbReference type="SUPFAM" id="SSF56935">
    <property type="entry name" value="Porins"/>
    <property type="match status" value="1"/>
</dbReference>
<gene>
    <name evidence="12" type="ORF">GAK31_00354</name>
</gene>
<comment type="subcellular location">
    <subcellularLocation>
        <location evidence="1">Cell outer membrane</location>
        <topology evidence="1">Multi-pass membrane protein</topology>
    </subcellularLocation>
</comment>
<keyword evidence="10" id="KW-0998">Cell outer membrane</keyword>
<evidence type="ECO:0000256" key="8">
    <source>
        <dbReference type="ARBA" id="ARBA00023077"/>
    </source>
</evidence>
<dbReference type="InterPro" id="IPR036942">
    <property type="entry name" value="Beta-barrel_TonB_sf"/>
</dbReference>
<keyword evidence="4" id="KW-0410">Iron transport</keyword>
<keyword evidence="5" id="KW-0812">Transmembrane</keyword>
<dbReference type="EMBL" id="WNDS01000001">
    <property type="protein sequence ID" value="KAF1017095.1"/>
    <property type="molecule type" value="Genomic_DNA"/>
</dbReference>
<dbReference type="InterPro" id="IPR000531">
    <property type="entry name" value="Beta-barrel_TonB"/>
</dbReference>
<organism evidence="12 13">
    <name type="scientific">Stenotrophomonas maltophilia</name>
    <name type="common">Pseudomonas maltophilia</name>
    <name type="synonym">Xanthomonas maltophilia</name>
    <dbReference type="NCBI Taxonomy" id="40324"/>
    <lineage>
        <taxon>Bacteria</taxon>
        <taxon>Pseudomonadati</taxon>
        <taxon>Pseudomonadota</taxon>
        <taxon>Gammaproteobacteria</taxon>
        <taxon>Lysobacterales</taxon>
        <taxon>Lysobacteraceae</taxon>
        <taxon>Stenotrophomonas</taxon>
        <taxon>Stenotrophomonas maltophilia group</taxon>
    </lineage>
</organism>
<keyword evidence="7" id="KW-0406">Ion transport</keyword>
<keyword evidence="6" id="KW-0408">Iron</keyword>
<evidence type="ECO:0000313" key="13">
    <source>
        <dbReference type="Proteomes" id="UP000487117"/>
    </source>
</evidence>
<dbReference type="AlphaFoldDB" id="A0A7V8JN57"/>
<evidence type="ECO:0000256" key="10">
    <source>
        <dbReference type="ARBA" id="ARBA00023237"/>
    </source>
</evidence>
<protein>
    <recommendedName>
        <fullName evidence="11">TonB-dependent receptor-like beta-barrel domain-containing protein</fullName>
    </recommendedName>
</protein>
<evidence type="ECO:0000256" key="5">
    <source>
        <dbReference type="ARBA" id="ARBA00022692"/>
    </source>
</evidence>
<evidence type="ECO:0000256" key="6">
    <source>
        <dbReference type="ARBA" id="ARBA00023004"/>
    </source>
</evidence>
<dbReference type="InterPro" id="IPR039426">
    <property type="entry name" value="TonB-dep_rcpt-like"/>
</dbReference>
<dbReference type="GO" id="GO:0006826">
    <property type="term" value="P:iron ion transport"/>
    <property type="evidence" value="ECO:0007669"/>
    <property type="project" value="UniProtKB-KW"/>
</dbReference>
<accession>A0A7V8JN57</accession>
<feature type="domain" description="TonB-dependent receptor-like beta-barrel" evidence="11">
    <location>
        <begin position="3"/>
        <end position="121"/>
    </location>
</feature>
<dbReference type="GO" id="GO:0009279">
    <property type="term" value="C:cell outer membrane"/>
    <property type="evidence" value="ECO:0007669"/>
    <property type="project" value="UniProtKB-SubCell"/>
</dbReference>
<keyword evidence="3" id="KW-1134">Transmembrane beta strand</keyword>
<keyword evidence="8" id="KW-0798">TonB box</keyword>
<name>A0A7V8JN57_STEMA</name>
<sequence>MELTGALMPLDGLRLSGSLTYTDATLTSPIPPVRPGGPNQAETGARLPQVPEWTGSLQADYQFPSRGEWAWSVGGALRYYGVREASVAAAQSIRLPNYTTMDLTAEVSNQNTTFRLFVTNLTNKDIYVAAGRTLPGPGAGDYRRWNAVMLQPRTIGVSVDYSF</sequence>
<dbReference type="Proteomes" id="UP000487117">
    <property type="component" value="Unassembled WGS sequence"/>
</dbReference>
<evidence type="ECO:0000256" key="1">
    <source>
        <dbReference type="ARBA" id="ARBA00004571"/>
    </source>
</evidence>